<dbReference type="EMBL" id="LSRX01000351">
    <property type="protein sequence ID" value="OLP99751.1"/>
    <property type="molecule type" value="Genomic_DNA"/>
</dbReference>
<dbReference type="Proteomes" id="UP000186817">
    <property type="component" value="Unassembled WGS sequence"/>
</dbReference>
<reference evidence="1 2" key="1">
    <citation type="submission" date="2016-02" db="EMBL/GenBank/DDBJ databases">
        <title>Genome analysis of coral dinoflagellate symbionts highlights evolutionary adaptations to a symbiotic lifestyle.</title>
        <authorList>
            <person name="Aranda M."/>
            <person name="Li Y."/>
            <person name="Liew Y.J."/>
            <person name="Baumgarten S."/>
            <person name="Simakov O."/>
            <person name="Wilson M."/>
            <person name="Piel J."/>
            <person name="Ashoor H."/>
            <person name="Bougouffa S."/>
            <person name="Bajic V.B."/>
            <person name="Ryu T."/>
            <person name="Ravasi T."/>
            <person name="Bayer T."/>
            <person name="Micklem G."/>
            <person name="Kim H."/>
            <person name="Bhak J."/>
            <person name="Lajeunesse T.C."/>
            <person name="Voolstra C.R."/>
        </authorList>
    </citation>
    <scope>NUCLEOTIDE SEQUENCE [LARGE SCALE GENOMIC DNA]</scope>
    <source>
        <strain evidence="1 2">CCMP2467</strain>
    </source>
</reference>
<gene>
    <name evidence="1" type="ORF">AK812_SmicGene17658</name>
</gene>
<comment type="caution">
    <text evidence="1">The sequence shown here is derived from an EMBL/GenBank/DDBJ whole genome shotgun (WGS) entry which is preliminary data.</text>
</comment>
<sequence>MLPLTVFFDDYTADTAITLEQDCHSLTQSFLLLLKLLGWQAALTGSKATDFAESFVSLGIAYILPRTLHGFVRVHNTDSRKREVATTCLRILQSGALSPAEALAFAGRLRWLDAQTFGRIGRWAFRVILEHGTKPGRRSQRQLTPAVADAVNWILDNVPQAAPRAFKVPSAKAIQVFTDGSFEQGLGRLGGECPANSSQAKEHEVKDPVFQFVVQDRCFLDNLQETLLSQPDPVPLPQPVSQTVEAKSQPASLPTPKLRALGQWKPQDSQAERQAALSKWSQLFRAVPHLFRPETVSEVVHESSRTELGNLDMRFAKKSTNTLLNRVSSLQRFAAWLLRSFPHEPLSEALVFLYCQNVTSQTTGSSVPDQLSQALNFADG</sequence>
<dbReference type="OrthoDB" id="446430at2759"/>
<protein>
    <submittedName>
        <fullName evidence="1">Uncharacterized protein</fullName>
    </submittedName>
</protein>
<dbReference type="AlphaFoldDB" id="A0A1Q9DX62"/>
<accession>A0A1Q9DX62</accession>
<organism evidence="1 2">
    <name type="scientific">Symbiodinium microadriaticum</name>
    <name type="common">Dinoflagellate</name>
    <name type="synonym">Zooxanthella microadriatica</name>
    <dbReference type="NCBI Taxonomy" id="2951"/>
    <lineage>
        <taxon>Eukaryota</taxon>
        <taxon>Sar</taxon>
        <taxon>Alveolata</taxon>
        <taxon>Dinophyceae</taxon>
        <taxon>Suessiales</taxon>
        <taxon>Symbiodiniaceae</taxon>
        <taxon>Symbiodinium</taxon>
    </lineage>
</organism>
<proteinExistence type="predicted"/>
<evidence type="ECO:0000313" key="2">
    <source>
        <dbReference type="Proteomes" id="UP000186817"/>
    </source>
</evidence>
<keyword evidence="2" id="KW-1185">Reference proteome</keyword>
<name>A0A1Q9DX62_SYMMI</name>
<evidence type="ECO:0000313" key="1">
    <source>
        <dbReference type="EMBL" id="OLP99751.1"/>
    </source>
</evidence>